<reference evidence="1 2" key="1">
    <citation type="journal article" date="2024" name="Chem. Sci.">
        <title>Discovery of megapolipeptins by genome mining of a Burkholderiales bacteria collection.</title>
        <authorList>
            <person name="Paulo B.S."/>
            <person name="Recchia M.J.J."/>
            <person name="Lee S."/>
            <person name="Fergusson C.H."/>
            <person name="Romanowski S.B."/>
            <person name="Hernandez A."/>
            <person name="Krull N."/>
            <person name="Liu D.Y."/>
            <person name="Cavanagh H."/>
            <person name="Bos A."/>
            <person name="Gray C.A."/>
            <person name="Murphy B.T."/>
            <person name="Linington R.G."/>
            <person name="Eustaquio A.S."/>
        </authorList>
    </citation>
    <scope>NUCLEOTIDE SEQUENCE [LARGE SCALE GENOMIC DNA]</scope>
    <source>
        <strain evidence="1 2">RL18-126-BIB-B</strain>
    </source>
</reference>
<comment type="caution">
    <text evidence="1">The sequence shown here is derived from an EMBL/GenBank/DDBJ whole genome shotgun (WGS) entry which is preliminary data.</text>
</comment>
<gene>
    <name evidence="1" type="ORF">PQR01_39945</name>
</gene>
<evidence type="ECO:0000313" key="1">
    <source>
        <dbReference type="EMBL" id="MFM0109372.1"/>
    </source>
</evidence>
<keyword evidence="2" id="KW-1185">Reference proteome</keyword>
<dbReference type="EMBL" id="JAQQDW010000211">
    <property type="protein sequence ID" value="MFM0109372.1"/>
    <property type="molecule type" value="Genomic_DNA"/>
</dbReference>
<dbReference type="Proteomes" id="UP001629235">
    <property type="component" value="Unassembled WGS sequence"/>
</dbReference>
<sequence>MQLTVWRVPIPVNRKPVSSGAGSIHAVDIGGACRFAKRAVARFVP</sequence>
<proteinExistence type="predicted"/>
<accession>A0ACC7NPJ3</accession>
<evidence type="ECO:0000313" key="2">
    <source>
        <dbReference type="Proteomes" id="UP001629235"/>
    </source>
</evidence>
<organism evidence="1 2">
    <name type="scientific">Paraburkholderia rhynchosiae</name>
    <dbReference type="NCBI Taxonomy" id="487049"/>
    <lineage>
        <taxon>Bacteria</taxon>
        <taxon>Pseudomonadati</taxon>
        <taxon>Pseudomonadota</taxon>
        <taxon>Betaproteobacteria</taxon>
        <taxon>Burkholderiales</taxon>
        <taxon>Burkholderiaceae</taxon>
        <taxon>Paraburkholderia</taxon>
    </lineage>
</organism>
<name>A0ACC7NPJ3_9BURK</name>
<protein>
    <submittedName>
        <fullName evidence="1">Uncharacterized protein</fullName>
    </submittedName>
</protein>